<dbReference type="InterPro" id="IPR006094">
    <property type="entry name" value="Oxid_FAD_bind_N"/>
</dbReference>
<feature type="domain" description="FAD-binding PCMH-type" evidence="1">
    <location>
        <begin position="1"/>
        <end position="133"/>
    </location>
</feature>
<protein>
    <recommendedName>
        <fullName evidence="1">FAD-binding PCMH-type domain-containing protein</fullName>
    </recommendedName>
</protein>
<keyword evidence="3" id="KW-1185">Reference proteome</keyword>
<dbReference type="SUPFAM" id="SSF56176">
    <property type="entry name" value="FAD-binding/transporter-associated domain-like"/>
    <property type="match status" value="1"/>
</dbReference>
<evidence type="ECO:0000313" key="3">
    <source>
        <dbReference type="Proteomes" id="UP000682877"/>
    </source>
</evidence>
<organism evidence="2 3">
    <name type="scientific">Arabidopsis arenosa</name>
    <name type="common">Sand rock-cress</name>
    <name type="synonym">Cardaminopsis arenosa</name>
    <dbReference type="NCBI Taxonomy" id="38785"/>
    <lineage>
        <taxon>Eukaryota</taxon>
        <taxon>Viridiplantae</taxon>
        <taxon>Streptophyta</taxon>
        <taxon>Embryophyta</taxon>
        <taxon>Tracheophyta</taxon>
        <taxon>Spermatophyta</taxon>
        <taxon>Magnoliopsida</taxon>
        <taxon>eudicotyledons</taxon>
        <taxon>Gunneridae</taxon>
        <taxon>Pentapetalae</taxon>
        <taxon>rosids</taxon>
        <taxon>malvids</taxon>
        <taxon>Brassicales</taxon>
        <taxon>Brassicaceae</taxon>
        <taxon>Camelineae</taxon>
        <taxon>Arabidopsis</taxon>
    </lineage>
</organism>
<dbReference type="InterPro" id="IPR016166">
    <property type="entry name" value="FAD-bd_PCMH"/>
</dbReference>
<dbReference type="PANTHER" id="PTHR32448">
    <property type="entry name" value="OS08G0158400 PROTEIN"/>
    <property type="match status" value="1"/>
</dbReference>
<dbReference type="Gene3D" id="3.40.462.20">
    <property type="match status" value="1"/>
</dbReference>
<dbReference type="Gene3D" id="3.30.465.10">
    <property type="match status" value="1"/>
</dbReference>
<dbReference type="InterPro" id="IPR036318">
    <property type="entry name" value="FAD-bd_PCMH-like_sf"/>
</dbReference>
<proteinExistence type="predicted"/>
<dbReference type="InterPro" id="IPR016169">
    <property type="entry name" value="FAD-bd_PCMH_sub2"/>
</dbReference>
<dbReference type="Proteomes" id="UP000682877">
    <property type="component" value="Chromosome 1"/>
</dbReference>
<dbReference type="EMBL" id="LR999451">
    <property type="protein sequence ID" value="CAE5959240.1"/>
    <property type="molecule type" value="Genomic_DNA"/>
</dbReference>
<dbReference type="PROSITE" id="PS51387">
    <property type="entry name" value="FAD_PCMH"/>
    <property type="match status" value="1"/>
</dbReference>
<dbReference type="Pfam" id="PF01565">
    <property type="entry name" value="FAD_binding_4"/>
    <property type="match status" value="1"/>
</dbReference>
<sequence length="288" mass="31831">MSYLSTVDFVVLNMFNLRSIEIDPKIDTAWVQSGATLGEIYYNVANKSNNLRGFPAGICPGLGAGGHFSGGGYGNMMRKYGLSIDNIIDAKIFDANERVLDRSSMGEDLFWAIRGGGAARGVTTTDLAAKWQEIADKIDNDLFIRLTLSSSNKTVKASFMGMYLGNSEKLLEIMNAKFPELAPTSIMLNRIPQKQIFLKRKSDYVQNPISKPGLESIFKILSENENVLMAWNPYGGRMSEIPATETAFPHRAGNMFKIQYSSNSFVPGEEAASDCLSQTERDKECSKQ</sequence>
<evidence type="ECO:0000259" key="1">
    <source>
        <dbReference type="PROSITE" id="PS51387"/>
    </source>
</evidence>
<name>A0A8S1ZIY5_ARAAE</name>
<dbReference type="AlphaFoldDB" id="A0A8S1ZIY5"/>
<accession>A0A8S1ZIY5</accession>
<reference evidence="2" key="1">
    <citation type="submission" date="2021-01" db="EMBL/GenBank/DDBJ databases">
        <authorList>
            <person name="Bezrukov I."/>
        </authorList>
    </citation>
    <scope>NUCLEOTIDE SEQUENCE</scope>
</reference>
<gene>
    <name evidence="2" type="ORF">AARE701A_LOCUS2777</name>
</gene>
<evidence type="ECO:0000313" key="2">
    <source>
        <dbReference type="EMBL" id="CAE5959240.1"/>
    </source>
</evidence>
<dbReference type="GO" id="GO:0071949">
    <property type="term" value="F:FAD binding"/>
    <property type="evidence" value="ECO:0007669"/>
    <property type="project" value="InterPro"/>
</dbReference>